<accession>A0A8D8B276</accession>
<reference evidence="1" key="1">
    <citation type="submission" date="2021-05" db="EMBL/GenBank/DDBJ databases">
        <authorList>
            <person name="Alioto T."/>
            <person name="Alioto T."/>
            <person name="Gomez Garrido J."/>
        </authorList>
    </citation>
    <scope>NUCLEOTIDE SEQUENCE</scope>
</reference>
<dbReference type="EMBL" id="HBUE01052253">
    <property type="protein sequence ID" value="CAG6465082.1"/>
    <property type="molecule type" value="Transcribed_RNA"/>
</dbReference>
<protein>
    <submittedName>
        <fullName evidence="1">(northern house mosquito) hypothetical protein</fullName>
    </submittedName>
</protein>
<name>A0A8D8B276_CULPI</name>
<dbReference type="AlphaFoldDB" id="A0A8D8B276"/>
<organism evidence="1">
    <name type="scientific">Culex pipiens</name>
    <name type="common">House mosquito</name>
    <dbReference type="NCBI Taxonomy" id="7175"/>
    <lineage>
        <taxon>Eukaryota</taxon>
        <taxon>Metazoa</taxon>
        <taxon>Ecdysozoa</taxon>
        <taxon>Arthropoda</taxon>
        <taxon>Hexapoda</taxon>
        <taxon>Insecta</taxon>
        <taxon>Pterygota</taxon>
        <taxon>Neoptera</taxon>
        <taxon>Endopterygota</taxon>
        <taxon>Diptera</taxon>
        <taxon>Nematocera</taxon>
        <taxon>Culicoidea</taxon>
        <taxon>Culicidae</taxon>
        <taxon>Culicinae</taxon>
        <taxon>Culicini</taxon>
        <taxon>Culex</taxon>
        <taxon>Culex</taxon>
    </lineage>
</organism>
<sequence>MSSANTLVEVLEEYHYLAEPFDRGQLKEMANAVPPKDCRADEEFRESLTSRQREVLDEVPELVRDRIGRRARQESVKDVVGMQVDVSAQYRVTCDSYKEMLGKIKIYELDVMLEDRHIEELRLDSLEVKYTMTDTLSKVALHQDSALPEVNTS</sequence>
<proteinExistence type="predicted"/>
<evidence type="ECO:0000313" key="1">
    <source>
        <dbReference type="EMBL" id="CAG6465082.1"/>
    </source>
</evidence>